<protein>
    <submittedName>
        <fullName evidence="3">Uncharacterized protein</fullName>
    </submittedName>
</protein>
<evidence type="ECO:0000313" key="4">
    <source>
        <dbReference type="Proteomes" id="UP000003861"/>
    </source>
</evidence>
<dbReference type="Proteomes" id="UP000015381">
    <property type="component" value="Chromosome I"/>
</dbReference>
<dbReference type="KEGG" id="hti:HTIA_0214"/>
<sequence>MDTEAPVDAWYTWVGVAVVGVAVLGFVLGLPGQPPPDATKAANTIDRVAGSVQESAATYEHDAAAVNIDTRRIAMRNDGGTTRASVAFGSLTPVSAVEDAAIRDALERITHGQPPGAVLSEYRFDSTALRTATERTRERIDSNGTAWQPADGVLTVRRVHIDGESLVLVDA</sequence>
<evidence type="ECO:0000256" key="1">
    <source>
        <dbReference type="SAM" id="Phobius"/>
    </source>
</evidence>
<dbReference type="Proteomes" id="UP000003861">
    <property type="component" value="Unassembled WGS sequence"/>
</dbReference>
<reference evidence="3 4" key="1">
    <citation type="journal article" date="2011" name="J. Bacteriol.">
        <title>Genome sequence of Halorhabdus tiamatea, the first archaeon isolated from a deep-sea anoxic brine lake.</title>
        <authorList>
            <person name="Antunes A."/>
            <person name="Alam I."/>
            <person name="Bajic V.B."/>
            <person name="Stingl U."/>
        </authorList>
    </citation>
    <scope>NUCLEOTIDE SEQUENCE [LARGE SCALE GENOMIC DNA]</scope>
    <source>
        <strain evidence="3 4">SARL4B</strain>
    </source>
</reference>
<evidence type="ECO:0000313" key="3">
    <source>
        <dbReference type="EMBL" id="ERJ06933.1"/>
    </source>
</evidence>
<dbReference type="GeneID" id="23798441"/>
<dbReference type="RefSeq" id="WP_008525050.1">
    <property type="nucleotide sequence ID" value="NC_021921.1"/>
</dbReference>
<name>F7PHT9_9EURY</name>
<dbReference type="AlphaFoldDB" id="F7PHT9"/>
<keyword evidence="5" id="KW-1185">Reference proteome</keyword>
<dbReference type="InterPro" id="IPR055707">
    <property type="entry name" value="DUF7283"/>
</dbReference>
<dbReference type="Pfam" id="PF23954">
    <property type="entry name" value="DUF7283"/>
    <property type="match status" value="1"/>
</dbReference>
<dbReference type="eggNOG" id="arCOG04673">
    <property type="taxonomic scope" value="Archaea"/>
</dbReference>
<dbReference type="OrthoDB" id="157493at2157"/>
<reference evidence="3 4" key="2">
    <citation type="journal article" date="2013" name="PLoS ONE">
        <title>INDIGO - INtegrated Data Warehouse of MIcrobial GenOmes with Examples from the Red Sea Extremophiles.</title>
        <authorList>
            <person name="Alam I."/>
            <person name="Antunes A."/>
            <person name="Kamau A.A."/>
            <person name="Ba Alawi W."/>
            <person name="Kalkatawi M."/>
            <person name="Stingl U."/>
            <person name="Bajic V.B."/>
        </authorList>
    </citation>
    <scope>NUCLEOTIDE SEQUENCE [LARGE SCALE GENOMIC DNA]</scope>
    <source>
        <strain evidence="3 4">SARL4B</strain>
    </source>
</reference>
<evidence type="ECO:0000313" key="5">
    <source>
        <dbReference type="Proteomes" id="UP000015381"/>
    </source>
</evidence>
<keyword evidence="1" id="KW-0472">Membrane</keyword>
<dbReference type="HOGENOM" id="CLU_1615280_0_0_2"/>
<proteinExistence type="predicted"/>
<accession>F7PHT9</accession>
<organism evidence="3 4">
    <name type="scientific">Halorhabdus tiamatea SARL4B</name>
    <dbReference type="NCBI Taxonomy" id="1033806"/>
    <lineage>
        <taxon>Archaea</taxon>
        <taxon>Methanobacteriati</taxon>
        <taxon>Methanobacteriota</taxon>
        <taxon>Stenosarchaea group</taxon>
        <taxon>Halobacteria</taxon>
        <taxon>Halobacteriales</taxon>
        <taxon>Haloarculaceae</taxon>
        <taxon>Halorhabdus</taxon>
    </lineage>
</organism>
<evidence type="ECO:0000313" key="2">
    <source>
        <dbReference type="EMBL" id="CCQ32365.1"/>
    </source>
</evidence>
<reference evidence="2 5" key="3">
    <citation type="journal article" date="2014" name="Environ. Microbiol.">
        <title>Halorhabdus tiamatea: proteogenomics and glycosidase activity measurements identify the first cultivated euryarchaeon from a deep-sea anoxic brine lake as potential polysaccharide degrader.</title>
        <authorList>
            <person name="Werner J."/>
            <person name="Ferrer M."/>
            <person name="Michel G."/>
            <person name="Mann A.J."/>
            <person name="Huang S."/>
            <person name="Juarez S."/>
            <person name="Ciordia S."/>
            <person name="Albar J.P."/>
            <person name="Alcaide M."/>
            <person name="La Cono V."/>
            <person name="Yakimov M.M."/>
            <person name="Antunes A."/>
            <person name="Taborda M."/>
            <person name="Da Costa M.S."/>
            <person name="Amann R.I."/>
            <person name="Gloeckner F.O."/>
            <person name="Golyshina O.V."/>
            <person name="Golyshin P.N."/>
            <person name="Teeling H."/>
        </authorList>
    </citation>
    <scope>NUCLEOTIDE SEQUENCE [LARGE SCALE GENOMIC DNA]</scope>
    <source>
        <strain evidence="5">SARL4B</strain>
        <strain evidence="2">Type strain: SARL4B</strain>
    </source>
</reference>
<feature type="transmembrane region" description="Helical" evidence="1">
    <location>
        <begin position="12"/>
        <end position="30"/>
    </location>
</feature>
<keyword evidence="1" id="KW-1133">Transmembrane helix</keyword>
<dbReference type="STRING" id="1033806.HTIA_0214"/>
<gene>
    <name evidence="3" type="ORF">HLRTI_001011</name>
    <name evidence="2" type="ORF">HTIA_0214</name>
</gene>
<dbReference type="EMBL" id="HF571520">
    <property type="protein sequence ID" value="CCQ32365.1"/>
    <property type="molecule type" value="Genomic_DNA"/>
</dbReference>
<dbReference type="EMBL" id="AFNT02000008">
    <property type="protein sequence ID" value="ERJ06933.1"/>
    <property type="molecule type" value="Genomic_DNA"/>
</dbReference>
<keyword evidence="1" id="KW-0812">Transmembrane</keyword>